<dbReference type="AlphaFoldDB" id="A0A2P6P586"/>
<comment type="caution">
    <text evidence="1">The sequence shown here is derived from an EMBL/GenBank/DDBJ whole genome shotgun (WGS) entry which is preliminary data.</text>
</comment>
<dbReference type="EMBL" id="PDCK01000045">
    <property type="protein sequence ID" value="PRQ17095.1"/>
    <property type="molecule type" value="Genomic_DNA"/>
</dbReference>
<organism evidence="1 2">
    <name type="scientific">Rosa chinensis</name>
    <name type="common">China rose</name>
    <dbReference type="NCBI Taxonomy" id="74649"/>
    <lineage>
        <taxon>Eukaryota</taxon>
        <taxon>Viridiplantae</taxon>
        <taxon>Streptophyta</taxon>
        <taxon>Embryophyta</taxon>
        <taxon>Tracheophyta</taxon>
        <taxon>Spermatophyta</taxon>
        <taxon>Magnoliopsida</taxon>
        <taxon>eudicotyledons</taxon>
        <taxon>Gunneridae</taxon>
        <taxon>Pentapetalae</taxon>
        <taxon>rosids</taxon>
        <taxon>fabids</taxon>
        <taxon>Rosales</taxon>
        <taxon>Rosaceae</taxon>
        <taxon>Rosoideae</taxon>
        <taxon>Rosoideae incertae sedis</taxon>
        <taxon>Rosa</taxon>
    </lineage>
</organism>
<gene>
    <name evidence="1" type="ORF">RchiOBHm_Chr7g0191321</name>
</gene>
<reference evidence="1 2" key="1">
    <citation type="journal article" date="2018" name="Nat. Genet.">
        <title>The Rosa genome provides new insights in the design of modern roses.</title>
        <authorList>
            <person name="Bendahmane M."/>
        </authorList>
    </citation>
    <scope>NUCLEOTIDE SEQUENCE [LARGE SCALE GENOMIC DNA]</scope>
    <source>
        <strain evidence="2">cv. Old Blush</strain>
    </source>
</reference>
<dbReference type="Gramene" id="PRQ17095">
    <property type="protein sequence ID" value="PRQ17095"/>
    <property type="gene ID" value="RchiOBHm_Chr7g0191321"/>
</dbReference>
<sequence>MQKQTLVTGLVFHPHRDRKIGLGIKDIKAMLLGLRFGAFWCMQIR</sequence>
<evidence type="ECO:0000313" key="2">
    <source>
        <dbReference type="Proteomes" id="UP000238479"/>
    </source>
</evidence>
<dbReference type="Proteomes" id="UP000238479">
    <property type="component" value="Chromosome 7"/>
</dbReference>
<protein>
    <submittedName>
        <fullName evidence="1">Uncharacterized protein</fullName>
    </submittedName>
</protein>
<proteinExistence type="predicted"/>
<keyword evidence="2" id="KW-1185">Reference proteome</keyword>
<name>A0A2P6P586_ROSCH</name>
<evidence type="ECO:0000313" key="1">
    <source>
        <dbReference type="EMBL" id="PRQ17095.1"/>
    </source>
</evidence>
<accession>A0A2P6P586</accession>